<dbReference type="Proteomes" id="UP000193642">
    <property type="component" value="Unassembled WGS sequence"/>
</dbReference>
<sequence length="827" mass="90902">MDTEVNEDLPTPEARTQRINQKKTQDRFKIPEDLQSKAKVGIQDALKRLNLTQAANPVAPHGNKPLSENSIAAYQKHINLMNYFCSLIGDYDSMLMLLERPPQRPPSMSAETISLAMKFKRKAEGTPLTNSDDQPVNDVNNQPILCQGGWNDPKNCNQLLSSLASIHKARGVEENEPYCEPCDDCILLDKQGNFYGCNACRGRGFPRLWRRGNPCMSAIVQNTLRQSTIDAAGYKALGDSPWTPQEFLTIRQNLMSKGLPGFLQYTQVLVGSFMFSREDEVSTFKTDKIDLGGGKYEFNCLNWDITVFSASGEIEGLGFTVFGKSDKVPVNLIMWRLDDCPMLCPVRHLLGWIFLSGITSGYLFPSATELSRLMELRGKPGAVMHCKEAVSYTTLLQQIKHISKECIPYRDGPFGTHTMRKNGYLLAYWGGGEDSTVFKCARHASPAMGAKYKRDAESLMAIAQARNTGDAEMIAPKWRSIFVEDIQLARSVNRSHDVGIPADKSIYSVAFKFITQDCRVAVDNPVLTPIYISNAILSASRTTSLIDELNTLLGRLEPGLAISFKSIISKLVTEARFKNSEHDQVVIEFAANEDETEDQINETAAEIVAVLQGHQPNQQQPHQQPLLPTSVPTPAKTILPNLASQCLVAELTSETSSPSQQHATTTIPEPPSSSIQQERLLTPAPSLTVAESSAAVQGGPSIRRFSVIMPAPLQSITTQAAIPTVIQPGKKKRGGENDMNGREVVAKLNGAAKVRKIVELMANAPADASELTEGARSFVNQCRPIVGCLRLHFQNDVDAFVRKHGSIATSSFKAKRCKGGDGSTCRV</sequence>
<dbReference type="GO" id="GO:0003677">
    <property type="term" value="F:DNA binding"/>
    <property type="evidence" value="ECO:0007669"/>
    <property type="project" value="InterPro"/>
</dbReference>
<evidence type="ECO:0000313" key="2">
    <source>
        <dbReference type="EMBL" id="ORY24852.1"/>
    </source>
</evidence>
<feature type="compositionally biased region" description="Polar residues" evidence="1">
    <location>
        <begin position="652"/>
        <end position="675"/>
    </location>
</feature>
<comment type="caution">
    <text evidence="2">The sequence shown here is derived from an EMBL/GenBank/DDBJ whole genome shotgun (WGS) entry which is preliminary data.</text>
</comment>
<accession>A0A1Y2AQP1</accession>
<reference evidence="2 3" key="1">
    <citation type="submission" date="2016-07" db="EMBL/GenBank/DDBJ databases">
        <title>Pervasive Adenine N6-methylation of Active Genes in Fungi.</title>
        <authorList>
            <consortium name="DOE Joint Genome Institute"/>
            <person name="Mondo S.J."/>
            <person name="Dannebaum R.O."/>
            <person name="Kuo R.C."/>
            <person name="Labutti K."/>
            <person name="Haridas S."/>
            <person name="Kuo A."/>
            <person name="Salamov A."/>
            <person name="Ahrendt S.R."/>
            <person name="Lipzen A."/>
            <person name="Sullivan W."/>
            <person name="Andreopoulos W.B."/>
            <person name="Clum A."/>
            <person name="Lindquist E."/>
            <person name="Daum C."/>
            <person name="Ramamoorthy G.K."/>
            <person name="Gryganskyi A."/>
            <person name="Culley D."/>
            <person name="Magnuson J.K."/>
            <person name="James T.Y."/>
            <person name="O'Malley M.A."/>
            <person name="Stajich J.E."/>
            <person name="Spatafora J.W."/>
            <person name="Visel A."/>
            <person name="Grigoriev I.V."/>
        </authorList>
    </citation>
    <scope>NUCLEOTIDE SEQUENCE [LARGE SCALE GENOMIC DNA]</scope>
    <source>
        <strain evidence="2 3">JEL800</strain>
    </source>
</reference>
<dbReference type="EMBL" id="MCGO01000137">
    <property type="protein sequence ID" value="ORY24852.1"/>
    <property type="molecule type" value="Genomic_DNA"/>
</dbReference>
<proteinExistence type="predicted"/>
<dbReference type="OrthoDB" id="2133769at2759"/>
<organism evidence="2 3">
    <name type="scientific">Rhizoclosmatium globosum</name>
    <dbReference type="NCBI Taxonomy" id="329046"/>
    <lineage>
        <taxon>Eukaryota</taxon>
        <taxon>Fungi</taxon>
        <taxon>Fungi incertae sedis</taxon>
        <taxon>Chytridiomycota</taxon>
        <taxon>Chytridiomycota incertae sedis</taxon>
        <taxon>Chytridiomycetes</taxon>
        <taxon>Chytridiales</taxon>
        <taxon>Chytriomycetaceae</taxon>
        <taxon>Rhizoclosmatium</taxon>
    </lineage>
</organism>
<dbReference type="SUPFAM" id="SSF56349">
    <property type="entry name" value="DNA breaking-rejoining enzymes"/>
    <property type="match status" value="1"/>
</dbReference>
<feature type="region of interest" description="Disordered" evidence="1">
    <location>
        <begin position="651"/>
        <end position="675"/>
    </location>
</feature>
<keyword evidence="3" id="KW-1185">Reference proteome</keyword>
<name>A0A1Y2AQP1_9FUNG</name>
<gene>
    <name evidence="2" type="ORF">BCR33DRAFT_774633</name>
</gene>
<feature type="region of interest" description="Disordered" evidence="1">
    <location>
        <begin position="1"/>
        <end position="26"/>
    </location>
</feature>
<dbReference type="InterPro" id="IPR011010">
    <property type="entry name" value="DNA_brk_join_enz"/>
</dbReference>
<dbReference type="AlphaFoldDB" id="A0A1Y2AQP1"/>
<protein>
    <submittedName>
        <fullName evidence="2">Uncharacterized protein</fullName>
    </submittedName>
</protein>
<evidence type="ECO:0000256" key="1">
    <source>
        <dbReference type="SAM" id="MobiDB-lite"/>
    </source>
</evidence>
<evidence type="ECO:0000313" key="3">
    <source>
        <dbReference type="Proteomes" id="UP000193642"/>
    </source>
</evidence>